<comment type="caution">
    <text evidence="9">The sequence shown here is derived from an EMBL/GenBank/DDBJ whole genome shotgun (WGS) entry which is preliminary data.</text>
</comment>
<evidence type="ECO:0000256" key="3">
    <source>
        <dbReference type="ARBA" id="ARBA00022676"/>
    </source>
</evidence>
<comment type="subcellular location">
    <subcellularLocation>
        <location evidence="1">Membrane</location>
        <topology evidence="1">Single-pass membrane protein</topology>
    </subcellularLocation>
</comment>
<evidence type="ECO:0000256" key="6">
    <source>
        <dbReference type="ARBA" id="ARBA00022989"/>
    </source>
</evidence>
<sequence>MLLRFTWKKLFIILCTFFVIFQFSGNFEPLYREYLIKREVRDFKAFITSSYYYPKSQSLGDNALALVMNLNDKRQYWFGEKWYELEKKPWITIRSRNLTTSKIISTPYERVTSDGDACLLPTVFLTTQLLPNTISIELLSDDHQNGVSIPFSTPQSTNQYDCVVCITPIFVAENWQTFLFAMHIYKKFGAFVNLYYISSIDSYFDLIRIYEESGYLTLQPWIPIKLIGVEKNELDAYEQVEWRNQVASMTDCILKYKETAKYVALLDIDDVLIPKLAPTYLEEFQILYNNLKDKNSYLNYEKQNFIGATVNNFDNFSFSKMLGSLERQNSSETGKIVTDPRLMNYTWIHWTYQNLRKVEVKENQITHVKRLKWLDNFPSQSNRSLKFPIIERSVEKEIEKDWKMMREKIPSGVQKNLPAEEFYAKVIGACYQEKFYSHFYIGAPSVGCVGPHFCEYPQREDLKCVHVDASYVEVPKMEPISYYFAVQARMNMTWGCYP</sequence>
<reference evidence="9" key="1">
    <citation type="submission" date="2022-11" db="EMBL/GenBank/DDBJ databases">
        <authorList>
            <person name="Kikuchi T."/>
        </authorList>
    </citation>
    <scope>NUCLEOTIDE SEQUENCE</scope>
    <source>
        <strain evidence="9">PS1010</strain>
    </source>
</reference>
<proteinExistence type="inferred from homology"/>
<dbReference type="Proteomes" id="UP001152747">
    <property type="component" value="Unassembled WGS sequence"/>
</dbReference>
<protein>
    <recommendedName>
        <fullName evidence="8">Glycosyltransferase family 92 protein</fullName>
        <ecNumber evidence="8">2.4.1.-</ecNumber>
    </recommendedName>
</protein>
<dbReference type="PANTHER" id="PTHR21645">
    <property type="entry name" value="GLYCOSYLTRANSFERASE FAMILY 92 PROTEIN"/>
    <property type="match status" value="1"/>
</dbReference>
<dbReference type="GO" id="GO:0016020">
    <property type="term" value="C:membrane"/>
    <property type="evidence" value="ECO:0007669"/>
    <property type="project" value="UniProtKB-SubCell"/>
</dbReference>
<keyword evidence="10" id="KW-1185">Reference proteome</keyword>
<dbReference type="OrthoDB" id="5777994at2759"/>
<evidence type="ECO:0000256" key="2">
    <source>
        <dbReference type="ARBA" id="ARBA00007647"/>
    </source>
</evidence>
<dbReference type="GO" id="GO:0016757">
    <property type="term" value="F:glycosyltransferase activity"/>
    <property type="evidence" value="ECO:0007669"/>
    <property type="project" value="UniProtKB-UniRule"/>
</dbReference>
<organism evidence="9 10">
    <name type="scientific">Caenorhabditis angaria</name>
    <dbReference type="NCBI Taxonomy" id="860376"/>
    <lineage>
        <taxon>Eukaryota</taxon>
        <taxon>Metazoa</taxon>
        <taxon>Ecdysozoa</taxon>
        <taxon>Nematoda</taxon>
        <taxon>Chromadorea</taxon>
        <taxon>Rhabditida</taxon>
        <taxon>Rhabditina</taxon>
        <taxon>Rhabditomorpha</taxon>
        <taxon>Rhabditoidea</taxon>
        <taxon>Rhabditidae</taxon>
        <taxon>Peloderinae</taxon>
        <taxon>Caenorhabditis</taxon>
    </lineage>
</organism>
<dbReference type="EC" id="2.4.1.-" evidence="8"/>
<dbReference type="AlphaFoldDB" id="A0A9P1IFW5"/>
<dbReference type="EMBL" id="CANHGI010000002">
    <property type="protein sequence ID" value="CAI5443376.1"/>
    <property type="molecule type" value="Genomic_DNA"/>
</dbReference>
<evidence type="ECO:0000313" key="9">
    <source>
        <dbReference type="EMBL" id="CAI5443376.1"/>
    </source>
</evidence>
<keyword evidence="5" id="KW-0812">Transmembrane</keyword>
<dbReference type="InterPro" id="IPR008166">
    <property type="entry name" value="Glyco_transf_92"/>
</dbReference>
<gene>
    <name evidence="9" type="ORF">CAMP_LOCUS6013</name>
</gene>
<name>A0A9P1IFW5_9PELO</name>
<dbReference type="InterPro" id="IPR052012">
    <property type="entry name" value="GTase_92"/>
</dbReference>
<dbReference type="PANTHER" id="PTHR21645:SF17">
    <property type="entry name" value="GLYCOSYLTRANSFERASE FAMILY 92 PROTEIN-RELATED"/>
    <property type="match status" value="1"/>
</dbReference>
<evidence type="ECO:0000256" key="5">
    <source>
        <dbReference type="ARBA" id="ARBA00022692"/>
    </source>
</evidence>
<evidence type="ECO:0000256" key="4">
    <source>
        <dbReference type="ARBA" id="ARBA00022679"/>
    </source>
</evidence>
<keyword evidence="6" id="KW-1133">Transmembrane helix</keyword>
<keyword evidence="4 8" id="KW-0808">Transferase</keyword>
<keyword evidence="3 8" id="KW-0328">Glycosyltransferase</keyword>
<evidence type="ECO:0000256" key="7">
    <source>
        <dbReference type="ARBA" id="ARBA00023136"/>
    </source>
</evidence>
<dbReference type="Pfam" id="PF01697">
    <property type="entry name" value="Glyco_transf_92"/>
    <property type="match status" value="1"/>
</dbReference>
<accession>A0A9P1IFW5</accession>
<evidence type="ECO:0000256" key="8">
    <source>
        <dbReference type="RuleBase" id="RU366017"/>
    </source>
</evidence>
<comment type="similarity">
    <text evidence="2 8">Belongs to the glycosyltransferase 92 family.</text>
</comment>
<keyword evidence="7" id="KW-0472">Membrane</keyword>
<evidence type="ECO:0000313" key="10">
    <source>
        <dbReference type="Proteomes" id="UP001152747"/>
    </source>
</evidence>
<evidence type="ECO:0000256" key="1">
    <source>
        <dbReference type="ARBA" id="ARBA00004167"/>
    </source>
</evidence>